<name>A0ABQ9G1R7_9NEOP</name>
<sequence length="263" mass="29681">MPINGIVWHDFHWRKSCDLLEGKHANHSAAADPIRRGRNEVRSEQRRNARAGDTGNPRENPLTSGNVRHDSLLRKSDPRKKKPPPTSGIIRYNSHLRKSGSDSAENQSPAQPWWRPSSLTTTPPRPLSVKIAACIPARGPGFVEAFTRAKYGSGYRAMSVLRVETTRRMVTEQELALRTRAFQSLGHNFGQKFNFSEWLDLGHRLTWYSAVTSESHVHQSAHPCPKTRGFVKRNCGQALNNRRPRRYVPHSPLFTPLQASGLA</sequence>
<reference evidence="2 3" key="1">
    <citation type="submission" date="2023-02" db="EMBL/GenBank/DDBJ databases">
        <title>LHISI_Scaffold_Assembly.</title>
        <authorList>
            <person name="Stuart O.P."/>
            <person name="Cleave R."/>
            <person name="Magrath M.J.L."/>
            <person name="Mikheyev A.S."/>
        </authorList>
    </citation>
    <scope>NUCLEOTIDE SEQUENCE [LARGE SCALE GENOMIC DNA]</scope>
    <source>
        <strain evidence="2">Daus_M_001</strain>
        <tissue evidence="2">Leg muscle</tissue>
    </source>
</reference>
<comment type="caution">
    <text evidence="2">The sequence shown here is derived from an EMBL/GenBank/DDBJ whole genome shotgun (WGS) entry which is preliminary data.</text>
</comment>
<feature type="region of interest" description="Disordered" evidence="1">
    <location>
        <begin position="26"/>
        <end position="121"/>
    </location>
</feature>
<feature type="compositionally biased region" description="Low complexity" evidence="1">
    <location>
        <begin position="112"/>
        <end position="121"/>
    </location>
</feature>
<proteinExistence type="predicted"/>
<accession>A0ABQ9G1R7</accession>
<evidence type="ECO:0000256" key="1">
    <source>
        <dbReference type="SAM" id="MobiDB-lite"/>
    </source>
</evidence>
<gene>
    <name evidence="2" type="ORF">PR048_032262</name>
</gene>
<dbReference type="EMBL" id="JARBHB010000016">
    <property type="protein sequence ID" value="KAJ8866419.1"/>
    <property type="molecule type" value="Genomic_DNA"/>
</dbReference>
<feature type="compositionally biased region" description="Basic and acidic residues" evidence="1">
    <location>
        <begin position="33"/>
        <end position="47"/>
    </location>
</feature>
<organism evidence="2 3">
    <name type="scientific">Dryococelus australis</name>
    <dbReference type="NCBI Taxonomy" id="614101"/>
    <lineage>
        <taxon>Eukaryota</taxon>
        <taxon>Metazoa</taxon>
        <taxon>Ecdysozoa</taxon>
        <taxon>Arthropoda</taxon>
        <taxon>Hexapoda</taxon>
        <taxon>Insecta</taxon>
        <taxon>Pterygota</taxon>
        <taxon>Neoptera</taxon>
        <taxon>Polyneoptera</taxon>
        <taxon>Phasmatodea</taxon>
        <taxon>Verophasmatodea</taxon>
        <taxon>Anareolatae</taxon>
        <taxon>Phasmatidae</taxon>
        <taxon>Eurycanthinae</taxon>
        <taxon>Dryococelus</taxon>
    </lineage>
</organism>
<protein>
    <submittedName>
        <fullName evidence="2">Uncharacterized protein</fullName>
    </submittedName>
</protein>
<evidence type="ECO:0000313" key="3">
    <source>
        <dbReference type="Proteomes" id="UP001159363"/>
    </source>
</evidence>
<dbReference type="Proteomes" id="UP001159363">
    <property type="component" value="Chromosome 15"/>
</dbReference>
<feature type="compositionally biased region" description="Basic and acidic residues" evidence="1">
    <location>
        <begin position="67"/>
        <end position="76"/>
    </location>
</feature>
<keyword evidence="3" id="KW-1185">Reference proteome</keyword>
<evidence type="ECO:0000313" key="2">
    <source>
        <dbReference type="EMBL" id="KAJ8866419.1"/>
    </source>
</evidence>
<feature type="compositionally biased region" description="Polar residues" evidence="1">
    <location>
        <begin position="101"/>
        <end position="110"/>
    </location>
</feature>